<gene>
    <name evidence="8" type="ORF">QOZ93_002465</name>
</gene>
<evidence type="ECO:0000256" key="1">
    <source>
        <dbReference type="ARBA" id="ARBA00004651"/>
    </source>
</evidence>
<accession>A0ABU0JW78</accession>
<evidence type="ECO:0000256" key="7">
    <source>
        <dbReference type="SAM" id="Phobius"/>
    </source>
</evidence>
<dbReference type="InterPro" id="IPR052518">
    <property type="entry name" value="CHR_Transporter"/>
</dbReference>
<dbReference type="RefSeq" id="WP_307356824.1">
    <property type="nucleotide sequence ID" value="NZ_BAAACJ010000034.1"/>
</dbReference>
<evidence type="ECO:0000256" key="6">
    <source>
        <dbReference type="ARBA" id="ARBA00023136"/>
    </source>
</evidence>
<evidence type="ECO:0000256" key="5">
    <source>
        <dbReference type="ARBA" id="ARBA00022989"/>
    </source>
</evidence>
<protein>
    <submittedName>
        <fullName evidence="8">Chromate transporter</fullName>
    </submittedName>
</protein>
<dbReference type="Proteomes" id="UP001224418">
    <property type="component" value="Unassembled WGS sequence"/>
</dbReference>
<evidence type="ECO:0000256" key="3">
    <source>
        <dbReference type="ARBA" id="ARBA00022475"/>
    </source>
</evidence>
<keyword evidence="3" id="KW-1003">Cell membrane</keyword>
<comment type="similarity">
    <text evidence="2">Belongs to the chromate ion transporter (CHR) (TC 2.A.51) family.</text>
</comment>
<sequence length="181" mass="20079">MKKLLEMFWTFFKIGAFTLGGGYAMVPLIEKEVVEKKNWIGKEEFLDMLTLAQSSPGPIAVNVAVFIGYKVKKSKGCICTVLGSILPSFLIILAIASIFTNFQDNIYVQKAFLAIRPAIVSLIAVPVVNMTKNSKTPKMYVPIVLFVMLLVSILHITPIIIIIIAAIIGIIFFRNKEAKNK</sequence>
<feature type="transmembrane region" description="Helical" evidence="7">
    <location>
        <begin position="76"/>
        <end position="99"/>
    </location>
</feature>
<evidence type="ECO:0000313" key="8">
    <source>
        <dbReference type="EMBL" id="MDQ0480715.1"/>
    </source>
</evidence>
<evidence type="ECO:0000256" key="4">
    <source>
        <dbReference type="ARBA" id="ARBA00022692"/>
    </source>
</evidence>
<evidence type="ECO:0000256" key="2">
    <source>
        <dbReference type="ARBA" id="ARBA00005262"/>
    </source>
</evidence>
<name>A0ABU0JW78_HATLI</name>
<keyword evidence="6 7" id="KW-0472">Membrane</keyword>
<keyword evidence="5 7" id="KW-1133">Transmembrane helix</keyword>
<reference evidence="8 9" key="1">
    <citation type="submission" date="2023-07" db="EMBL/GenBank/DDBJ databases">
        <title>Genomic Encyclopedia of Type Strains, Phase IV (KMG-IV): sequencing the most valuable type-strain genomes for metagenomic binning, comparative biology and taxonomic classification.</title>
        <authorList>
            <person name="Goeker M."/>
        </authorList>
    </citation>
    <scope>NUCLEOTIDE SEQUENCE [LARGE SCALE GENOMIC DNA]</scope>
    <source>
        <strain evidence="8 9">DSM 1400</strain>
    </source>
</reference>
<organism evidence="8 9">
    <name type="scientific">Hathewaya limosa</name>
    <name type="common">Clostridium limosum</name>
    <dbReference type="NCBI Taxonomy" id="1536"/>
    <lineage>
        <taxon>Bacteria</taxon>
        <taxon>Bacillati</taxon>
        <taxon>Bacillota</taxon>
        <taxon>Clostridia</taxon>
        <taxon>Eubacteriales</taxon>
        <taxon>Clostridiaceae</taxon>
        <taxon>Hathewaya</taxon>
    </lineage>
</organism>
<feature type="transmembrane region" description="Helical" evidence="7">
    <location>
        <begin position="7"/>
        <end position="29"/>
    </location>
</feature>
<comment type="caution">
    <text evidence="8">The sequence shown here is derived from an EMBL/GenBank/DDBJ whole genome shotgun (WGS) entry which is preliminary data.</text>
</comment>
<dbReference type="PANTHER" id="PTHR43663:SF2">
    <property type="entry name" value="CHROMATE TRANSPORT PROTEIN-RELATED"/>
    <property type="match status" value="1"/>
</dbReference>
<evidence type="ECO:0000313" key="9">
    <source>
        <dbReference type="Proteomes" id="UP001224418"/>
    </source>
</evidence>
<keyword evidence="9" id="KW-1185">Reference proteome</keyword>
<dbReference type="InterPro" id="IPR003370">
    <property type="entry name" value="Chromate_transpt"/>
</dbReference>
<comment type="subcellular location">
    <subcellularLocation>
        <location evidence="1">Cell membrane</location>
        <topology evidence="1">Multi-pass membrane protein</topology>
    </subcellularLocation>
</comment>
<proteinExistence type="inferred from homology"/>
<feature type="transmembrane region" description="Helical" evidence="7">
    <location>
        <begin position="49"/>
        <end position="69"/>
    </location>
</feature>
<keyword evidence="4 7" id="KW-0812">Transmembrane</keyword>
<dbReference type="PANTHER" id="PTHR43663">
    <property type="entry name" value="CHROMATE TRANSPORT PROTEIN-RELATED"/>
    <property type="match status" value="1"/>
</dbReference>
<dbReference type="EMBL" id="JAUSWN010000026">
    <property type="protein sequence ID" value="MDQ0480715.1"/>
    <property type="molecule type" value="Genomic_DNA"/>
</dbReference>
<dbReference type="Pfam" id="PF02417">
    <property type="entry name" value="Chromate_transp"/>
    <property type="match status" value="1"/>
</dbReference>
<feature type="transmembrane region" description="Helical" evidence="7">
    <location>
        <begin position="140"/>
        <end position="173"/>
    </location>
</feature>